<keyword evidence="10 13" id="KW-0067">ATP-binding</keyword>
<organism evidence="15 16">
    <name type="scientific">Cellulophaga fucicola</name>
    <dbReference type="NCBI Taxonomy" id="76595"/>
    <lineage>
        <taxon>Bacteria</taxon>
        <taxon>Pseudomonadati</taxon>
        <taxon>Bacteroidota</taxon>
        <taxon>Flavobacteriia</taxon>
        <taxon>Flavobacteriales</taxon>
        <taxon>Flavobacteriaceae</taxon>
        <taxon>Cellulophaga</taxon>
    </lineage>
</organism>
<evidence type="ECO:0000256" key="1">
    <source>
        <dbReference type="ARBA" id="ARBA00002274"/>
    </source>
</evidence>
<dbReference type="HAMAP" id="MF_00409">
    <property type="entry name" value="LpxK"/>
    <property type="match status" value="1"/>
</dbReference>
<keyword evidence="5 13" id="KW-0444">Lipid biosynthesis</keyword>
<dbReference type="InterPro" id="IPR027417">
    <property type="entry name" value="P-loop_NTPase"/>
</dbReference>
<comment type="similarity">
    <text evidence="13">Belongs to the LpxK family.</text>
</comment>
<evidence type="ECO:0000256" key="2">
    <source>
        <dbReference type="ARBA" id="ARBA00004870"/>
    </source>
</evidence>
<keyword evidence="6 13" id="KW-0441">Lipid A biosynthesis</keyword>
<dbReference type="RefSeq" id="WP_072302924.1">
    <property type="nucleotide sequence ID" value="NZ_FPIY01000001.1"/>
</dbReference>
<name>A0A1K1N294_9FLAO</name>
<comment type="pathway">
    <text evidence="2 13">Glycolipid biosynthesis; lipid IV(A) biosynthesis; lipid IV(A) from (3R)-3-hydroxytetradecanoyl-[acyl-carrier-protein] and UDP-N-acetyl-alpha-D-glucosamine: step 6/6.</text>
</comment>
<comment type="catalytic activity">
    <reaction evidence="13">
        <text>a lipid A disaccharide + ATP = a lipid IVA + ADP + H(+)</text>
        <dbReference type="Rhea" id="RHEA:67840"/>
        <dbReference type="ChEBI" id="CHEBI:15378"/>
        <dbReference type="ChEBI" id="CHEBI:30616"/>
        <dbReference type="ChEBI" id="CHEBI:176343"/>
        <dbReference type="ChEBI" id="CHEBI:176425"/>
        <dbReference type="ChEBI" id="CHEBI:456216"/>
        <dbReference type="EC" id="2.7.1.130"/>
    </reaction>
</comment>
<dbReference type="AlphaFoldDB" id="A0A1K1N294"/>
<keyword evidence="16" id="KW-1185">Reference proteome</keyword>
<dbReference type="GO" id="GO:0009029">
    <property type="term" value="F:lipid-A 4'-kinase activity"/>
    <property type="evidence" value="ECO:0007669"/>
    <property type="project" value="UniProtKB-UniRule"/>
</dbReference>
<dbReference type="Proteomes" id="UP000183257">
    <property type="component" value="Unassembled WGS sequence"/>
</dbReference>
<dbReference type="NCBIfam" id="TIGR00682">
    <property type="entry name" value="lpxK"/>
    <property type="match status" value="1"/>
</dbReference>
<feature type="binding site" evidence="13">
    <location>
        <begin position="47"/>
        <end position="54"/>
    </location>
    <ligand>
        <name>ATP</name>
        <dbReference type="ChEBI" id="CHEBI:30616"/>
    </ligand>
</feature>
<evidence type="ECO:0000256" key="3">
    <source>
        <dbReference type="ARBA" id="ARBA00012071"/>
    </source>
</evidence>
<evidence type="ECO:0000256" key="10">
    <source>
        <dbReference type="ARBA" id="ARBA00022840"/>
    </source>
</evidence>
<reference evidence="16" key="1">
    <citation type="submission" date="2016-11" db="EMBL/GenBank/DDBJ databases">
        <authorList>
            <person name="Varghese N."/>
            <person name="Submissions S."/>
        </authorList>
    </citation>
    <scope>NUCLEOTIDE SEQUENCE [LARGE SCALE GENOMIC DNA]</scope>
    <source>
        <strain evidence="16">DSM 24786</strain>
    </source>
</reference>
<keyword evidence="14" id="KW-0812">Transmembrane</keyword>
<keyword evidence="11 13" id="KW-0443">Lipid metabolism</keyword>
<dbReference type="SUPFAM" id="SSF52540">
    <property type="entry name" value="P-loop containing nucleoside triphosphate hydrolases"/>
    <property type="match status" value="1"/>
</dbReference>
<dbReference type="InterPro" id="IPR003758">
    <property type="entry name" value="LpxK"/>
</dbReference>
<dbReference type="GO" id="GO:0005886">
    <property type="term" value="C:plasma membrane"/>
    <property type="evidence" value="ECO:0007669"/>
    <property type="project" value="TreeGrafter"/>
</dbReference>
<dbReference type="STRING" id="76595.SAMN05660313_01119"/>
<keyword evidence="9 13" id="KW-0418">Kinase</keyword>
<evidence type="ECO:0000256" key="8">
    <source>
        <dbReference type="ARBA" id="ARBA00022741"/>
    </source>
</evidence>
<dbReference type="GO" id="GO:0005524">
    <property type="term" value="F:ATP binding"/>
    <property type="evidence" value="ECO:0007669"/>
    <property type="project" value="UniProtKB-UniRule"/>
</dbReference>
<dbReference type="GO" id="GO:0009244">
    <property type="term" value="P:lipopolysaccharide core region biosynthetic process"/>
    <property type="evidence" value="ECO:0007669"/>
    <property type="project" value="TreeGrafter"/>
</dbReference>
<dbReference type="EC" id="2.7.1.130" evidence="3 13"/>
<proteinExistence type="inferred from homology"/>
<dbReference type="Pfam" id="PF02606">
    <property type="entry name" value="LpxK"/>
    <property type="match status" value="1"/>
</dbReference>
<evidence type="ECO:0000256" key="9">
    <source>
        <dbReference type="ARBA" id="ARBA00022777"/>
    </source>
</evidence>
<keyword evidence="14" id="KW-0472">Membrane</keyword>
<evidence type="ECO:0000256" key="6">
    <source>
        <dbReference type="ARBA" id="ARBA00022556"/>
    </source>
</evidence>
<evidence type="ECO:0000256" key="4">
    <source>
        <dbReference type="ARBA" id="ARBA00016436"/>
    </source>
</evidence>
<dbReference type="OrthoDB" id="9766423at2"/>
<evidence type="ECO:0000256" key="5">
    <source>
        <dbReference type="ARBA" id="ARBA00022516"/>
    </source>
</evidence>
<evidence type="ECO:0000313" key="16">
    <source>
        <dbReference type="Proteomes" id="UP000183257"/>
    </source>
</evidence>
<feature type="transmembrane region" description="Helical" evidence="14">
    <location>
        <begin position="7"/>
        <end position="25"/>
    </location>
</feature>
<evidence type="ECO:0000256" key="12">
    <source>
        <dbReference type="ARBA" id="ARBA00029757"/>
    </source>
</evidence>
<dbReference type="EMBL" id="FPIY01000001">
    <property type="protein sequence ID" value="SFW29425.1"/>
    <property type="molecule type" value="Genomic_DNA"/>
</dbReference>
<comment type="function">
    <text evidence="1 13">Transfers the gamma-phosphate of ATP to the 4'-position of a tetraacyldisaccharide 1-phosphate intermediate (termed DS-1-P) to form tetraacyldisaccharide 1,4'-bis-phosphate (lipid IVA).</text>
</comment>
<accession>A0A1K1N294</accession>
<keyword evidence="7 13" id="KW-0808">Transferase</keyword>
<dbReference type="PANTHER" id="PTHR42724:SF1">
    <property type="entry name" value="TETRAACYLDISACCHARIDE 4'-KINASE, MITOCHONDRIAL-RELATED"/>
    <property type="match status" value="1"/>
</dbReference>
<evidence type="ECO:0000313" key="15">
    <source>
        <dbReference type="EMBL" id="SFW29425.1"/>
    </source>
</evidence>
<evidence type="ECO:0000256" key="11">
    <source>
        <dbReference type="ARBA" id="ARBA00023098"/>
    </source>
</evidence>
<dbReference type="GO" id="GO:0009245">
    <property type="term" value="P:lipid A biosynthetic process"/>
    <property type="evidence" value="ECO:0007669"/>
    <property type="project" value="UniProtKB-UniRule"/>
</dbReference>
<dbReference type="UniPathway" id="UPA00359">
    <property type="reaction ID" value="UER00482"/>
</dbReference>
<keyword evidence="8 13" id="KW-0547">Nucleotide-binding</keyword>
<sequence>MQLLRKIAFPFSLVYALVVYLRNYLFKIGVLSSTSFKTTTICVGNLSAGGTGKTPMIELLISGLEQQYKIAVLSRGYGRKSKGLLLANINTTVEELGDEPYQIYKKHPAITMVVDGNRRRGITAIEQDIKPDVILLDDAYQHRKVKPTFNILLTAYSNLYVDDWYLPTGNLRDAKNQAKRANVIIVTKCPESINEAERSKIETKLKPNKNQKLIFASLTYNLELKGYKTPLSLSNLKGKKVTLVTGIANPDPLIVFLKEQNIVFEHLAYNDHHFFTEAEIKTFAAKEFVLTTEKDFVRLKGKVSNLCYIEVQHKLLNNENETLLTAIRAVIK</sequence>
<evidence type="ECO:0000256" key="13">
    <source>
        <dbReference type="HAMAP-Rule" id="MF_00409"/>
    </source>
</evidence>
<gene>
    <name evidence="13" type="primary">lpxK</name>
    <name evidence="15" type="ORF">SAMN05660313_01119</name>
</gene>
<evidence type="ECO:0000256" key="7">
    <source>
        <dbReference type="ARBA" id="ARBA00022679"/>
    </source>
</evidence>
<evidence type="ECO:0000256" key="14">
    <source>
        <dbReference type="SAM" id="Phobius"/>
    </source>
</evidence>
<dbReference type="PANTHER" id="PTHR42724">
    <property type="entry name" value="TETRAACYLDISACCHARIDE 4'-KINASE"/>
    <property type="match status" value="1"/>
</dbReference>
<keyword evidence="14" id="KW-1133">Transmembrane helix</keyword>
<protein>
    <recommendedName>
        <fullName evidence="4 13">Tetraacyldisaccharide 4'-kinase</fullName>
        <ecNumber evidence="3 13">2.7.1.130</ecNumber>
    </recommendedName>
    <alternativeName>
        <fullName evidence="12 13">Lipid A 4'-kinase</fullName>
    </alternativeName>
</protein>